<feature type="transmembrane region" description="Helical" evidence="2">
    <location>
        <begin position="626"/>
        <end position="646"/>
    </location>
</feature>
<proteinExistence type="predicted"/>
<keyword evidence="2" id="KW-0812">Transmembrane</keyword>
<evidence type="ECO:0000256" key="2">
    <source>
        <dbReference type="SAM" id="Phobius"/>
    </source>
</evidence>
<dbReference type="PANTHER" id="PTHR35585">
    <property type="entry name" value="HHE DOMAIN PROTEIN (AFU_ORTHOLOGUE AFUA_4G00730)"/>
    <property type="match status" value="1"/>
</dbReference>
<reference evidence="3" key="1">
    <citation type="submission" date="2022-11" db="EMBL/GenBank/DDBJ databases">
        <authorList>
            <person name="Scott C."/>
            <person name="Bruce N."/>
        </authorList>
    </citation>
    <scope>NUCLEOTIDE SEQUENCE</scope>
</reference>
<keyword evidence="4" id="KW-1185">Reference proteome</keyword>
<protein>
    <recommendedName>
        <fullName evidence="5">Hemerythrin-like domain-containing protein</fullName>
    </recommendedName>
</protein>
<dbReference type="AlphaFoldDB" id="A0A9P1M800"/>
<feature type="transmembrane region" description="Helical" evidence="2">
    <location>
        <begin position="561"/>
        <end position="583"/>
    </location>
</feature>
<name>A0A9P1M800_9PEZI</name>
<evidence type="ECO:0008006" key="5">
    <source>
        <dbReference type="Google" id="ProtNLM"/>
    </source>
</evidence>
<organism evidence="3 4">
    <name type="scientific">Parascedosporium putredinis</name>
    <dbReference type="NCBI Taxonomy" id="1442378"/>
    <lineage>
        <taxon>Eukaryota</taxon>
        <taxon>Fungi</taxon>
        <taxon>Dikarya</taxon>
        <taxon>Ascomycota</taxon>
        <taxon>Pezizomycotina</taxon>
        <taxon>Sordariomycetes</taxon>
        <taxon>Hypocreomycetidae</taxon>
        <taxon>Microascales</taxon>
        <taxon>Microascaceae</taxon>
        <taxon>Parascedosporium</taxon>
    </lineage>
</organism>
<dbReference type="Proteomes" id="UP000838763">
    <property type="component" value="Unassembled WGS sequence"/>
</dbReference>
<feature type="transmembrane region" description="Helical" evidence="2">
    <location>
        <begin position="528"/>
        <end position="549"/>
    </location>
</feature>
<keyword evidence="2" id="KW-0472">Membrane</keyword>
<feature type="transmembrane region" description="Helical" evidence="2">
    <location>
        <begin position="370"/>
        <end position="389"/>
    </location>
</feature>
<keyword evidence="2" id="KW-1133">Transmembrane helix</keyword>
<feature type="transmembrane region" description="Helical" evidence="2">
    <location>
        <begin position="595"/>
        <end position="614"/>
    </location>
</feature>
<feature type="region of interest" description="Disordered" evidence="1">
    <location>
        <begin position="335"/>
        <end position="354"/>
    </location>
</feature>
<feature type="region of interest" description="Disordered" evidence="1">
    <location>
        <begin position="284"/>
        <end position="308"/>
    </location>
</feature>
<comment type="caution">
    <text evidence="3">The sequence shown here is derived from an EMBL/GenBank/DDBJ whole genome shotgun (WGS) entry which is preliminary data.</text>
</comment>
<dbReference type="EMBL" id="CALLCH030000007">
    <property type="protein sequence ID" value="CAI4213072.1"/>
    <property type="molecule type" value="Genomic_DNA"/>
</dbReference>
<dbReference type="PANTHER" id="PTHR35585:SF1">
    <property type="entry name" value="HHE DOMAIN PROTEIN (AFU_ORTHOLOGUE AFUA_4G00730)"/>
    <property type="match status" value="1"/>
</dbReference>
<accession>A0A9P1M800</accession>
<evidence type="ECO:0000313" key="4">
    <source>
        <dbReference type="Proteomes" id="UP000838763"/>
    </source>
</evidence>
<feature type="transmembrane region" description="Helical" evidence="2">
    <location>
        <begin position="309"/>
        <end position="327"/>
    </location>
</feature>
<gene>
    <name evidence="3" type="ORF">PPNO1_LOCUS2824</name>
</gene>
<feature type="transmembrane region" description="Helical" evidence="2">
    <location>
        <begin position="452"/>
        <end position="472"/>
    </location>
</feature>
<evidence type="ECO:0000313" key="3">
    <source>
        <dbReference type="EMBL" id="CAI4213072.1"/>
    </source>
</evidence>
<sequence>MATILRRANTRLLVGQYRFFAASAVHTARISDVIKQDHREIQEAYDKILSAKDHAEKIQWRNQFTWELARHSIGEELMLYPAFEKYVRDGKSMAARDREEHLMHIQEEEHEELAALEKALTPEESDAMVRSFQRTKMLTPTRSHPHAPDKPPFETVAGLMAAPLDKIRDLFRDFPKEKSYQMPPPITISHPSSTPVNTPTMATDTANEFTTANLIGLFLTLALCLLTQPWGSLVYRPPPRTAPPLAHLAFFLWRLNPVAAVAEAITTVACLGDAILQLCHRSARGSRGTPADARRRRPRRDARSRSEPTGPVAVIAVAAVVVVIPDLRKRRDTQQQDVDDVLATDQRTPQSPDDIRKTLGMSVLARKEKWTDLMATFSAFVVLLKLIVIRMPWPIRIAAIFQLAGWSSLHLVITLFHLRPLSDEAADHDHDHDDISGDAGGNITRAVRRSKALLRGLPTLIAVHVVAAPYIVYVSWRAAFTLITPHPEADQGYRIFGMVGKAERSSPALSILDGFVRLPQFFAVAMSYAPMTIMLLLPAFAVFTGFLALLRKSGRDYQGIFLPMAFGTLFLTAELVFAVLYLGADFLVHLQSFSLFQVCILFYYSSFYLCSQFAKQQPLDEPASALYVVGILAWIYVFVDLVEYYYDPAGTYKPEWLEYFG</sequence>
<evidence type="ECO:0000256" key="1">
    <source>
        <dbReference type="SAM" id="MobiDB-lite"/>
    </source>
</evidence>
<dbReference type="OrthoDB" id="9983919at2759"/>